<evidence type="ECO:0000256" key="1">
    <source>
        <dbReference type="SAM" id="MobiDB-lite"/>
    </source>
</evidence>
<dbReference type="AlphaFoldDB" id="A0A2N0H4T5"/>
<dbReference type="EMBL" id="PHUF01000005">
    <property type="protein sequence ID" value="PKB13948.1"/>
    <property type="molecule type" value="Genomic_DNA"/>
</dbReference>
<proteinExistence type="predicted"/>
<dbReference type="Proteomes" id="UP000232587">
    <property type="component" value="Unassembled WGS sequence"/>
</dbReference>
<sequence>MMITALALLFSSSTAMAAAAADVAEPNPKEMKQSEIRAFNAKLAKDHPYYIRCVREPETGTLVARKMSCRTNGQWAVSAESGNREARDIMDEMRSKAASQSN</sequence>
<dbReference type="OrthoDB" id="7510939at2"/>
<keyword evidence="2" id="KW-0732">Signal</keyword>
<feature type="compositionally biased region" description="Basic and acidic residues" evidence="1">
    <location>
        <begin position="82"/>
        <end position="95"/>
    </location>
</feature>
<gene>
    <name evidence="3" type="ORF">B0I00_2576</name>
</gene>
<keyword evidence="4" id="KW-1185">Reference proteome</keyword>
<evidence type="ECO:0000313" key="3">
    <source>
        <dbReference type="EMBL" id="PKB13948.1"/>
    </source>
</evidence>
<evidence type="ECO:0000256" key="2">
    <source>
        <dbReference type="SAM" id="SignalP"/>
    </source>
</evidence>
<feature type="region of interest" description="Disordered" evidence="1">
    <location>
        <begin position="75"/>
        <end position="102"/>
    </location>
</feature>
<feature type="chain" id="PRO_5014690003" evidence="2">
    <location>
        <begin position="18"/>
        <end position="102"/>
    </location>
</feature>
<name>A0A2N0H4T5_9SPHN</name>
<evidence type="ECO:0000313" key="4">
    <source>
        <dbReference type="Proteomes" id="UP000232587"/>
    </source>
</evidence>
<dbReference type="RefSeq" id="WP_100867811.1">
    <property type="nucleotide sequence ID" value="NZ_PHUF01000005.1"/>
</dbReference>
<reference evidence="3 4" key="1">
    <citation type="submission" date="2017-11" db="EMBL/GenBank/DDBJ databases">
        <title>Genomic Encyclopedia of Type Strains, Phase III (KMG-III): the genomes of soil and plant-associated and newly described type strains.</title>
        <authorList>
            <person name="Whitman W."/>
        </authorList>
    </citation>
    <scope>NUCLEOTIDE SEQUENCE [LARGE SCALE GENOMIC DNA]</scope>
    <source>
        <strain evidence="3 4">CGMCC 1.12274</strain>
    </source>
</reference>
<comment type="caution">
    <text evidence="3">The sequence shown here is derived from an EMBL/GenBank/DDBJ whole genome shotgun (WGS) entry which is preliminary data.</text>
</comment>
<protein>
    <submittedName>
        <fullName evidence="3">Uncharacterized protein</fullName>
    </submittedName>
</protein>
<accession>A0A2N0H4T5</accession>
<feature type="signal peptide" evidence="2">
    <location>
        <begin position="1"/>
        <end position="17"/>
    </location>
</feature>
<organism evidence="3 4">
    <name type="scientific">Novosphingobium kunmingense</name>
    <dbReference type="NCBI Taxonomy" id="1211806"/>
    <lineage>
        <taxon>Bacteria</taxon>
        <taxon>Pseudomonadati</taxon>
        <taxon>Pseudomonadota</taxon>
        <taxon>Alphaproteobacteria</taxon>
        <taxon>Sphingomonadales</taxon>
        <taxon>Sphingomonadaceae</taxon>
        <taxon>Novosphingobium</taxon>
    </lineage>
</organism>